<evidence type="ECO:0000256" key="2">
    <source>
        <dbReference type="ARBA" id="ARBA00023141"/>
    </source>
</evidence>
<evidence type="ECO:0000259" key="3">
    <source>
        <dbReference type="Pfam" id="PF08501"/>
    </source>
</evidence>
<dbReference type="Gene3D" id="3.40.50.720">
    <property type="entry name" value="NAD(P)-binding Rossmann-like Domain"/>
    <property type="match status" value="1"/>
</dbReference>
<dbReference type="GO" id="GO:0019632">
    <property type="term" value="P:shikimate metabolic process"/>
    <property type="evidence" value="ECO:0007669"/>
    <property type="project" value="TreeGrafter"/>
</dbReference>
<gene>
    <name evidence="5" type="ORF">EEJ42_03965</name>
</gene>
<dbReference type="SUPFAM" id="SSF51735">
    <property type="entry name" value="NAD(P)-binding Rossmann-fold domains"/>
    <property type="match status" value="1"/>
</dbReference>
<dbReference type="Proteomes" id="UP000275401">
    <property type="component" value="Unassembled WGS sequence"/>
</dbReference>
<dbReference type="RefSeq" id="WP_123098620.1">
    <property type="nucleotide sequence ID" value="NZ_RIBZ01000053.1"/>
</dbReference>
<dbReference type="AlphaFoldDB" id="A0A3M8X5E5"/>
<comment type="caution">
    <text evidence="5">The sequence shown here is derived from an EMBL/GenBank/DDBJ whole genome shotgun (WGS) entry which is preliminary data.</text>
</comment>
<sequence>MSHTRRAAVLGSPVAHSLSPALHNAAYRKLGLDGWTYGAVELDEAALPGFFERIGGPGEQGWAGFSVTMPLKRAVIPLLDRISDTAASVEAVNTVVLTDDGRRIGDNTDIPGMVAALAERGVRRVERAAVLGAGATASSALAALARICDGEVTAYVRSDARAAEMRQWGERLGVPVRTADWAAATEAFDAPLVIATTPAGTTDALAASVPERPGTLFDVLYDPWPTALAAAWSARGGAVVGGLDLLVHQAVPQVEQITGRAPAPLAAMREAGEAALAARS</sequence>
<dbReference type="PANTHER" id="PTHR21089:SF1">
    <property type="entry name" value="BIFUNCTIONAL 3-DEHYDROQUINATE DEHYDRATASE_SHIKIMATE DEHYDROGENASE, CHLOROPLASTIC"/>
    <property type="match status" value="1"/>
</dbReference>
<keyword evidence="5" id="KW-0560">Oxidoreductase</keyword>
<protein>
    <submittedName>
        <fullName evidence="5">Shikimate dehydrogenase</fullName>
        <ecNumber evidence="5">1.1.1.25</ecNumber>
    </submittedName>
</protein>
<proteinExistence type="predicted"/>
<feature type="domain" description="SDH C-terminal" evidence="4">
    <location>
        <begin position="242"/>
        <end position="271"/>
    </location>
</feature>
<dbReference type="GO" id="GO:0005829">
    <property type="term" value="C:cytosol"/>
    <property type="evidence" value="ECO:0007669"/>
    <property type="project" value="TreeGrafter"/>
</dbReference>
<dbReference type="Pfam" id="PF18317">
    <property type="entry name" value="SDH_C"/>
    <property type="match status" value="1"/>
</dbReference>
<dbReference type="EC" id="1.1.1.25" evidence="5"/>
<comment type="pathway">
    <text evidence="1">Metabolic intermediate biosynthesis; chorismate biosynthesis; chorismate from D-erythrose 4-phosphate and phosphoenolpyruvate: step 4/7.</text>
</comment>
<dbReference type="SUPFAM" id="SSF53223">
    <property type="entry name" value="Aminoacid dehydrogenase-like, N-terminal domain"/>
    <property type="match status" value="1"/>
</dbReference>
<dbReference type="PANTHER" id="PTHR21089">
    <property type="entry name" value="SHIKIMATE DEHYDROGENASE"/>
    <property type="match status" value="1"/>
</dbReference>
<keyword evidence="6" id="KW-1185">Reference proteome</keyword>
<dbReference type="GO" id="GO:0009073">
    <property type="term" value="P:aromatic amino acid family biosynthetic process"/>
    <property type="evidence" value="ECO:0007669"/>
    <property type="project" value="UniProtKB-KW"/>
</dbReference>
<dbReference type="NCBIfam" id="NF001311">
    <property type="entry name" value="PRK00258.1-3"/>
    <property type="match status" value="1"/>
</dbReference>
<evidence type="ECO:0000313" key="6">
    <source>
        <dbReference type="Proteomes" id="UP000275401"/>
    </source>
</evidence>
<dbReference type="InterPro" id="IPR046346">
    <property type="entry name" value="Aminoacid_DH-like_N_sf"/>
</dbReference>
<dbReference type="InterPro" id="IPR022893">
    <property type="entry name" value="Shikimate_DH_fam"/>
</dbReference>
<evidence type="ECO:0000259" key="4">
    <source>
        <dbReference type="Pfam" id="PF18317"/>
    </source>
</evidence>
<name>A0A3M8X5E5_9ACTN</name>
<dbReference type="GO" id="GO:0050661">
    <property type="term" value="F:NADP binding"/>
    <property type="evidence" value="ECO:0007669"/>
    <property type="project" value="TreeGrafter"/>
</dbReference>
<keyword evidence="2" id="KW-0057">Aromatic amino acid biosynthesis</keyword>
<dbReference type="Pfam" id="PF08501">
    <property type="entry name" value="Shikimate_dh_N"/>
    <property type="match status" value="1"/>
</dbReference>
<reference evidence="5 6" key="1">
    <citation type="submission" date="2018-11" db="EMBL/GenBank/DDBJ databases">
        <title>The Potential of Streptomyces as Biocontrol Agents against the Tomato grey mould, Botrytis cinerea (Gray mold) Frontiers in Microbiology.</title>
        <authorList>
            <person name="Li D."/>
        </authorList>
    </citation>
    <scope>NUCLEOTIDE SEQUENCE [LARGE SCALE GENOMIC DNA]</scope>
    <source>
        <strain evidence="5 6">NEAU-LD23</strain>
    </source>
</reference>
<dbReference type="Gene3D" id="3.40.50.10860">
    <property type="entry name" value="Leucine Dehydrogenase, chain A, domain 1"/>
    <property type="match status" value="1"/>
</dbReference>
<accession>A0A3M8X5E5</accession>
<dbReference type="InterPro" id="IPR036291">
    <property type="entry name" value="NAD(P)-bd_dom_sf"/>
</dbReference>
<keyword evidence="2" id="KW-0028">Amino-acid biosynthesis</keyword>
<evidence type="ECO:0000313" key="5">
    <source>
        <dbReference type="EMBL" id="RNG35643.1"/>
    </source>
</evidence>
<organism evidence="5 6">
    <name type="scientific">Streptomyces botrytidirepellens</name>
    <dbReference type="NCBI Taxonomy" id="2486417"/>
    <lineage>
        <taxon>Bacteria</taxon>
        <taxon>Bacillati</taxon>
        <taxon>Actinomycetota</taxon>
        <taxon>Actinomycetes</taxon>
        <taxon>Kitasatosporales</taxon>
        <taxon>Streptomycetaceae</taxon>
        <taxon>Streptomyces</taxon>
    </lineage>
</organism>
<dbReference type="EMBL" id="RIBZ01000053">
    <property type="protein sequence ID" value="RNG35643.1"/>
    <property type="molecule type" value="Genomic_DNA"/>
</dbReference>
<dbReference type="GO" id="GO:0009423">
    <property type="term" value="P:chorismate biosynthetic process"/>
    <property type="evidence" value="ECO:0007669"/>
    <property type="project" value="TreeGrafter"/>
</dbReference>
<dbReference type="InterPro" id="IPR013708">
    <property type="entry name" value="Shikimate_DH-bd_N"/>
</dbReference>
<evidence type="ECO:0000256" key="1">
    <source>
        <dbReference type="ARBA" id="ARBA00004871"/>
    </source>
</evidence>
<dbReference type="InterPro" id="IPR041121">
    <property type="entry name" value="SDH_C"/>
</dbReference>
<feature type="domain" description="Shikimate dehydrogenase substrate binding N-terminal" evidence="3">
    <location>
        <begin position="9"/>
        <end position="95"/>
    </location>
</feature>
<dbReference type="GO" id="GO:0004764">
    <property type="term" value="F:shikimate 3-dehydrogenase (NADP+) activity"/>
    <property type="evidence" value="ECO:0007669"/>
    <property type="project" value="UniProtKB-EC"/>
</dbReference>